<dbReference type="AlphaFoldDB" id="A0A6A6PYR0"/>
<proteinExistence type="predicted"/>
<dbReference type="CDD" id="cd20558">
    <property type="entry name" value="CYCLIN_ScPCL7-like"/>
    <property type="match status" value="1"/>
</dbReference>
<feature type="compositionally biased region" description="Pro residues" evidence="1">
    <location>
        <begin position="16"/>
        <end position="31"/>
    </location>
</feature>
<feature type="region of interest" description="Disordered" evidence="1">
    <location>
        <begin position="1"/>
        <end position="56"/>
    </location>
</feature>
<dbReference type="OrthoDB" id="5304883at2759"/>
<sequence length="309" mass="32972">MENGSAAVTGAGDVASPPPPRSHSTPPPPPDPSKDAPLLTSNGKDEPANDEPLRLESENWDITSISALAAVRMLIQALEPLAEATGNIPPTPPVSRPVTPRKEPSDPLLRRLSSPDASGAPPITIGSPEAPPYEAIPILSPNAPDATVQHAAVARRFFSKVAPAFSLTEYLLRIHKYCPHSPGVYLAAAAYCHRLCVSDLMVPATSRTVHRLALAAIRVSAKALEDNKWAQDRMAKVGGVSKPQLMNLEVALCFLLDFDLGVDAGMLARRMFLLQQAGRQGMGARSKLNDSFKLKLPLRRKLAMAQAAG</sequence>
<dbReference type="GO" id="GO:0019901">
    <property type="term" value="F:protein kinase binding"/>
    <property type="evidence" value="ECO:0007669"/>
    <property type="project" value="InterPro"/>
</dbReference>
<feature type="region of interest" description="Disordered" evidence="1">
    <location>
        <begin position="84"/>
        <end position="126"/>
    </location>
</feature>
<keyword evidence="3" id="KW-1185">Reference proteome</keyword>
<dbReference type="PANTHER" id="PTHR15615:SF32">
    <property type="entry name" value="PROTEIN KINASE COMPLEX COMPONENT, PUTATIVE (AFU_ORTHOLOGUE AFUA_2G07660)-RELATED"/>
    <property type="match status" value="1"/>
</dbReference>
<dbReference type="GO" id="GO:0000307">
    <property type="term" value="C:cyclin-dependent protein kinase holoenzyme complex"/>
    <property type="evidence" value="ECO:0007669"/>
    <property type="project" value="TreeGrafter"/>
</dbReference>
<dbReference type="Gene3D" id="1.10.472.10">
    <property type="entry name" value="Cyclin-like"/>
    <property type="match status" value="1"/>
</dbReference>
<dbReference type="RefSeq" id="XP_033591475.1">
    <property type="nucleotide sequence ID" value="XM_033730861.1"/>
</dbReference>
<name>A0A6A6PYR0_9PEZI</name>
<dbReference type="Proteomes" id="UP000799767">
    <property type="component" value="Unassembled WGS sequence"/>
</dbReference>
<dbReference type="GO" id="GO:0005634">
    <property type="term" value="C:nucleus"/>
    <property type="evidence" value="ECO:0007669"/>
    <property type="project" value="TreeGrafter"/>
</dbReference>
<protein>
    <submittedName>
        <fullName evidence="2">Cyclin-domain-containing protein</fullName>
    </submittedName>
</protein>
<dbReference type="EMBL" id="MU001633">
    <property type="protein sequence ID" value="KAF2484906.1"/>
    <property type="molecule type" value="Genomic_DNA"/>
</dbReference>
<feature type="compositionally biased region" description="Basic and acidic residues" evidence="1">
    <location>
        <begin position="100"/>
        <end position="109"/>
    </location>
</feature>
<organism evidence="2 3">
    <name type="scientific">Neohortaea acidophila</name>
    <dbReference type="NCBI Taxonomy" id="245834"/>
    <lineage>
        <taxon>Eukaryota</taxon>
        <taxon>Fungi</taxon>
        <taxon>Dikarya</taxon>
        <taxon>Ascomycota</taxon>
        <taxon>Pezizomycotina</taxon>
        <taxon>Dothideomycetes</taxon>
        <taxon>Dothideomycetidae</taxon>
        <taxon>Mycosphaerellales</taxon>
        <taxon>Teratosphaeriaceae</taxon>
        <taxon>Neohortaea</taxon>
    </lineage>
</organism>
<dbReference type="Pfam" id="PF08613">
    <property type="entry name" value="Cyclin"/>
    <property type="match status" value="1"/>
</dbReference>
<dbReference type="PANTHER" id="PTHR15615">
    <property type="match status" value="1"/>
</dbReference>
<evidence type="ECO:0000256" key="1">
    <source>
        <dbReference type="SAM" id="MobiDB-lite"/>
    </source>
</evidence>
<dbReference type="GO" id="GO:0016538">
    <property type="term" value="F:cyclin-dependent protein serine/threonine kinase regulator activity"/>
    <property type="evidence" value="ECO:0007669"/>
    <property type="project" value="TreeGrafter"/>
</dbReference>
<dbReference type="SUPFAM" id="SSF47954">
    <property type="entry name" value="Cyclin-like"/>
    <property type="match status" value="1"/>
</dbReference>
<dbReference type="InterPro" id="IPR036915">
    <property type="entry name" value="Cyclin-like_sf"/>
</dbReference>
<evidence type="ECO:0000313" key="2">
    <source>
        <dbReference type="EMBL" id="KAF2484906.1"/>
    </source>
</evidence>
<feature type="compositionally biased region" description="Basic and acidic residues" evidence="1">
    <location>
        <begin position="43"/>
        <end position="56"/>
    </location>
</feature>
<evidence type="ECO:0000313" key="3">
    <source>
        <dbReference type="Proteomes" id="UP000799767"/>
    </source>
</evidence>
<accession>A0A6A6PYR0</accession>
<reference evidence="2" key="1">
    <citation type="journal article" date="2020" name="Stud. Mycol.">
        <title>101 Dothideomycetes genomes: a test case for predicting lifestyles and emergence of pathogens.</title>
        <authorList>
            <person name="Haridas S."/>
            <person name="Albert R."/>
            <person name="Binder M."/>
            <person name="Bloem J."/>
            <person name="Labutti K."/>
            <person name="Salamov A."/>
            <person name="Andreopoulos B."/>
            <person name="Baker S."/>
            <person name="Barry K."/>
            <person name="Bills G."/>
            <person name="Bluhm B."/>
            <person name="Cannon C."/>
            <person name="Castanera R."/>
            <person name="Culley D."/>
            <person name="Daum C."/>
            <person name="Ezra D."/>
            <person name="Gonzalez J."/>
            <person name="Henrissat B."/>
            <person name="Kuo A."/>
            <person name="Liang C."/>
            <person name="Lipzen A."/>
            <person name="Lutzoni F."/>
            <person name="Magnuson J."/>
            <person name="Mondo S."/>
            <person name="Nolan M."/>
            <person name="Ohm R."/>
            <person name="Pangilinan J."/>
            <person name="Park H.-J."/>
            <person name="Ramirez L."/>
            <person name="Alfaro M."/>
            <person name="Sun H."/>
            <person name="Tritt A."/>
            <person name="Yoshinaga Y."/>
            <person name="Zwiers L.-H."/>
            <person name="Turgeon B."/>
            <person name="Goodwin S."/>
            <person name="Spatafora J."/>
            <person name="Crous P."/>
            <person name="Grigoriev I."/>
        </authorList>
    </citation>
    <scope>NUCLEOTIDE SEQUENCE</scope>
    <source>
        <strain evidence="2">CBS 113389</strain>
    </source>
</reference>
<gene>
    <name evidence="2" type="ORF">BDY17DRAFT_247925</name>
</gene>
<dbReference type="InterPro" id="IPR013922">
    <property type="entry name" value="Cyclin_PHO80-like"/>
</dbReference>
<dbReference type="GeneID" id="54471863"/>